<feature type="transmembrane region" description="Helical" evidence="1">
    <location>
        <begin position="70"/>
        <end position="92"/>
    </location>
</feature>
<proteinExistence type="predicted"/>
<feature type="transmembrane region" description="Helical" evidence="1">
    <location>
        <begin position="98"/>
        <end position="126"/>
    </location>
</feature>
<comment type="caution">
    <text evidence="3">The sequence shown here is derived from an EMBL/GenBank/DDBJ whole genome shotgun (WGS) entry which is preliminary data.</text>
</comment>
<dbReference type="AlphaFoldDB" id="I0WTT0"/>
<feature type="domain" description="General stress protein 17M-like" evidence="2">
    <location>
        <begin position="21"/>
        <end position="91"/>
    </location>
</feature>
<dbReference type="Pfam" id="PF11181">
    <property type="entry name" value="YflT"/>
    <property type="match status" value="1"/>
</dbReference>
<evidence type="ECO:0000256" key="1">
    <source>
        <dbReference type="SAM" id="Phobius"/>
    </source>
</evidence>
<organism evidence="3 4">
    <name type="scientific">Rhodococcus opacus RKJ300 = JCM 13270</name>
    <dbReference type="NCBI Taxonomy" id="1165867"/>
    <lineage>
        <taxon>Bacteria</taxon>
        <taxon>Bacillati</taxon>
        <taxon>Actinomycetota</taxon>
        <taxon>Actinomycetes</taxon>
        <taxon>Mycobacteriales</taxon>
        <taxon>Nocardiaceae</taxon>
        <taxon>Rhodococcus</taxon>
    </lineage>
</organism>
<reference evidence="3 4" key="1">
    <citation type="journal article" date="2012" name="J. Bacteriol.">
        <title>Draft genome sequence of the nitrophenol-degrading actinomycete Rhodococcus imtechensis RKJ300.</title>
        <authorList>
            <person name="Vikram S."/>
            <person name="Kumar S."/>
            <person name="Subramanian S."/>
            <person name="Raghava G.P."/>
        </authorList>
    </citation>
    <scope>NUCLEOTIDE SEQUENCE [LARGE SCALE GENOMIC DNA]</scope>
    <source>
        <strain evidence="3 4">RKJ300</strain>
    </source>
</reference>
<gene>
    <name evidence="3" type="ORF">W59_11391</name>
</gene>
<protein>
    <recommendedName>
        <fullName evidence="2">General stress protein 17M-like domain-containing protein</fullName>
    </recommendedName>
</protein>
<dbReference type="RefSeq" id="WP_007297289.1">
    <property type="nucleotide sequence ID" value="NZ_AJJH01000052.1"/>
</dbReference>
<evidence type="ECO:0000313" key="4">
    <source>
        <dbReference type="Proteomes" id="UP000006447"/>
    </source>
</evidence>
<evidence type="ECO:0000259" key="2">
    <source>
        <dbReference type="Pfam" id="PF11181"/>
    </source>
</evidence>
<dbReference type="Proteomes" id="UP000006447">
    <property type="component" value="Unassembled WGS sequence"/>
</dbReference>
<sequence length="168" mass="18378">MATQSSAGTSAVRPNEPAHRVIATFDNYADAERAVDYLSDQHFAVEKVAIIGRDLELVEQVLGRMNYGWAALRGATTGALTGALIGWIFGLFDWVRPLLASVTLACYGLIFGALMGALLGLLMYALQRGRRDFASVYSLQPRHYEVLADVEVADEATRLLAGRTDRKE</sequence>
<keyword evidence="1" id="KW-1133">Transmembrane helix</keyword>
<evidence type="ECO:0000313" key="3">
    <source>
        <dbReference type="EMBL" id="EID79796.1"/>
    </source>
</evidence>
<keyword evidence="1" id="KW-0812">Transmembrane</keyword>
<dbReference type="InterPro" id="IPR025889">
    <property type="entry name" value="GSP17M-like_dom"/>
</dbReference>
<dbReference type="EMBL" id="AJJH01000052">
    <property type="protein sequence ID" value="EID79796.1"/>
    <property type="molecule type" value="Genomic_DNA"/>
</dbReference>
<accession>I0WTT0</accession>
<dbReference type="PATRIC" id="fig|1165867.3.peg.2318"/>
<name>I0WTT0_RHOOP</name>
<keyword evidence="1" id="KW-0472">Membrane</keyword>